<sequence>MLKRLLLPVVFIFPFCVFAQRQEFSWLVGTWQLTGKPVFEVWKESADHATLEGISFRVKQADTVVTEEIKLMKEGNDLYYTPDVAGPQGVVKFKITQHDVNGFVAENATHDFPKIIRYRRETGTPETLKASIEGDGKVINYTFVRVK</sequence>
<evidence type="ECO:0000313" key="2">
    <source>
        <dbReference type="EMBL" id="MBL0741877.1"/>
    </source>
</evidence>
<gene>
    <name evidence="2" type="ORF">JI741_11650</name>
</gene>
<evidence type="ECO:0000313" key="3">
    <source>
        <dbReference type="Proteomes" id="UP000613030"/>
    </source>
</evidence>
<dbReference type="Proteomes" id="UP000613030">
    <property type="component" value="Unassembled WGS sequence"/>
</dbReference>
<comment type="caution">
    <text evidence="2">The sequence shown here is derived from an EMBL/GenBank/DDBJ whole genome shotgun (WGS) entry which is preliminary data.</text>
</comment>
<dbReference type="RefSeq" id="WP_202009465.1">
    <property type="nucleotide sequence ID" value="NZ_JAERRB010000003.1"/>
</dbReference>
<organism evidence="2 3">
    <name type="scientific">Chryseolinea lacunae</name>
    <dbReference type="NCBI Taxonomy" id="2801331"/>
    <lineage>
        <taxon>Bacteria</taxon>
        <taxon>Pseudomonadati</taxon>
        <taxon>Bacteroidota</taxon>
        <taxon>Cytophagia</taxon>
        <taxon>Cytophagales</taxon>
        <taxon>Fulvivirgaceae</taxon>
        <taxon>Chryseolinea</taxon>
    </lineage>
</organism>
<evidence type="ECO:0000259" key="1">
    <source>
        <dbReference type="Pfam" id="PF19780"/>
    </source>
</evidence>
<name>A0ABS1KT50_9BACT</name>
<feature type="domain" description="DUF6265" evidence="1">
    <location>
        <begin position="25"/>
        <end position="132"/>
    </location>
</feature>
<accession>A0ABS1KT50</accession>
<keyword evidence="3" id="KW-1185">Reference proteome</keyword>
<reference evidence="2 3" key="1">
    <citation type="submission" date="2021-01" db="EMBL/GenBank/DDBJ databases">
        <title>Chryseolinea sp. Jin1 Genome sequencing and assembly.</title>
        <authorList>
            <person name="Kim I."/>
        </authorList>
    </citation>
    <scope>NUCLEOTIDE SEQUENCE [LARGE SCALE GENOMIC DNA]</scope>
    <source>
        <strain evidence="2 3">Jin1</strain>
    </source>
</reference>
<dbReference type="InterPro" id="IPR046232">
    <property type="entry name" value="DUF6265"/>
</dbReference>
<protein>
    <recommendedName>
        <fullName evidence="1">DUF6265 domain-containing protein</fullName>
    </recommendedName>
</protein>
<dbReference type="Pfam" id="PF19780">
    <property type="entry name" value="DUF6265"/>
    <property type="match status" value="1"/>
</dbReference>
<proteinExistence type="predicted"/>
<dbReference type="EMBL" id="JAERRB010000003">
    <property type="protein sequence ID" value="MBL0741877.1"/>
    <property type="molecule type" value="Genomic_DNA"/>
</dbReference>